<dbReference type="Gene3D" id="2.60.120.1440">
    <property type="match status" value="1"/>
</dbReference>
<dbReference type="RefSeq" id="WP_188405297.1">
    <property type="nucleotide sequence ID" value="NZ_BMGL01000003.1"/>
</dbReference>
<feature type="domain" description="FecR protein" evidence="2">
    <location>
        <begin position="92"/>
        <end position="180"/>
    </location>
</feature>
<dbReference type="EMBL" id="BMGL01000003">
    <property type="protein sequence ID" value="GGE07359.1"/>
    <property type="molecule type" value="Genomic_DNA"/>
</dbReference>
<dbReference type="AlphaFoldDB" id="A0A916ZP31"/>
<keyword evidence="1" id="KW-0472">Membrane</keyword>
<dbReference type="Gene3D" id="3.55.50.30">
    <property type="match status" value="1"/>
</dbReference>
<dbReference type="GO" id="GO:0016989">
    <property type="term" value="F:sigma factor antagonist activity"/>
    <property type="evidence" value="ECO:0007669"/>
    <property type="project" value="TreeGrafter"/>
</dbReference>
<evidence type="ECO:0000313" key="3">
    <source>
        <dbReference type="EMBL" id="GGE07359.1"/>
    </source>
</evidence>
<accession>A0A916ZP31</accession>
<keyword evidence="1" id="KW-1133">Transmembrane helix</keyword>
<dbReference type="InterPro" id="IPR006860">
    <property type="entry name" value="FecR"/>
</dbReference>
<dbReference type="Proteomes" id="UP000599688">
    <property type="component" value="Unassembled WGS sequence"/>
</dbReference>
<reference evidence="3 4" key="1">
    <citation type="journal article" date="2014" name="Int. J. Syst. Evol. Microbiol.">
        <title>Complete genome sequence of Corynebacterium casei LMG S-19264T (=DSM 44701T), isolated from a smear-ripened cheese.</title>
        <authorList>
            <consortium name="US DOE Joint Genome Institute (JGI-PGF)"/>
            <person name="Walter F."/>
            <person name="Albersmeier A."/>
            <person name="Kalinowski J."/>
            <person name="Ruckert C."/>
        </authorList>
    </citation>
    <scope>NUCLEOTIDE SEQUENCE [LARGE SCALE GENOMIC DNA]</scope>
    <source>
        <strain evidence="3 4">CGMCC 1.12925</strain>
    </source>
</reference>
<feature type="transmembrane region" description="Helical" evidence="1">
    <location>
        <begin position="66"/>
        <end position="87"/>
    </location>
</feature>
<name>A0A916ZP31_9FLAO</name>
<protein>
    <submittedName>
        <fullName evidence="3">Anti-sigma factor</fullName>
    </submittedName>
</protein>
<evidence type="ECO:0000313" key="4">
    <source>
        <dbReference type="Proteomes" id="UP000599688"/>
    </source>
</evidence>
<dbReference type="PANTHER" id="PTHR30273">
    <property type="entry name" value="PERIPLASMIC SIGNAL SENSOR AND SIGMA FACTOR ACTIVATOR FECR-RELATED"/>
    <property type="match status" value="1"/>
</dbReference>
<keyword evidence="1" id="KW-0812">Transmembrane</keyword>
<evidence type="ECO:0000259" key="2">
    <source>
        <dbReference type="Pfam" id="PF04773"/>
    </source>
</evidence>
<comment type="caution">
    <text evidence="3">The sequence shown here is derived from an EMBL/GenBank/DDBJ whole genome shotgun (WGS) entry which is preliminary data.</text>
</comment>
<proteinExistence type="predicted"/>
<gene>
    <name evidence="3" type="ORF">GCM10010831_06070</name>
</gene>
<sequence>MMKEKLQLSKWINGQLSEDEAKNIPDLALFKKIKDYSADLQTPSYNKEKVKQRINSAKKNKSNLSIYIKVAASIALILGIGSSLFFMGNSSINTKNSLSNIILPDQSNVHIQGKASLSYNSYFWFLNRVVELRGKAFFEVEKGKKFTVNTQHGKIEVLGTKFSVESDSTNFKVMCFEGEVAVYFDNQKKVLQPNKSVEIDLVNKKINQKNFNYNQPIWINDEVKFNAIALQDLISLISEQFSIEVDYSTLQNPSAFTGTLVFNNLQESLSVIASTYSIDIKQINKNNYIFVDNEMQ</sequence>
<keyword evidence="4" id="KW-1185">Reference proteome</keyword>
<organism evidence="3 4">
    <name type="scientific">Psychroflexus salis</name>
    <dbReference type="NCBI Taxonomy" id="1526574"/>
    <lineage>
        <taxon>Bacteria</taxon>
        <taxon>Pseudomonadati</taxon>
        <taxon>Bacteroidota</taxon>
        <taxon>Flavobacteriia</taxon>
        <taxon>Flavobacteriales</taxon>
        <taxon>Flavobacteriaceae</taxon>
        <taxon>Psychroflexus</taxon>
    </lineage>
</organism>
<dbReference type="PANTHER" id="PTHR30273:SF2">
    <property type="entry name" value="PROTEIN FECR"/>
    <property type="match status" value="1"/>
</dbReference>
<dbReference type="InterPro" id="IPR012373">
    <property type="entry name" value="Ferrdict_sens_TM"/>
</dbReference>
<dbReference type="Pfam" id="PF04773">
    <property type="entry name" value="FecR"/>
    <property type="match status" value="1"/>
</dbReference>
<evidence type="ECO:0000256" key="1">
    <source>
        <dbReference type="SAM" id="Phobius"/>
    </source>
</evidence>